<evidence type="ECO:0000256" key="1">
    <source>
        <dbReference type="SAM" id="MobiDB-lite"/>
    </source>
</evidence>
<keyword evidence="3" id="KW-1185">Reference proteome</keyword>
<name>A0A3N0DS56_9ACTN</name>
<evidence type="ECO:0000313" key="3">
    <source>
        <dbReference type="Proteomes" id="UP000277094"/>
    </source>
</evidence>
<feature type="compositionally biased region" description="Basic and acidic residues" evidence="1">
    <location>
        <begin position="39"/>
        <end position="51"/>
    </location>
</feature>
<evidence type="ECO:0000313" key="2">
    <source>
        <dbReference type="EMBL" id="RNL78450.1"/>
    </source>
</evidence>
<protein>
    <submittedName>
        <fullName evidence="2">Uncharacterized protein</fullName>
    </submittedName>
</protein>
<organism evidence="2 3">
    <name type="scientific">Nocardioides marmorisolisilvae</name>
    <dbReference type="NCBI Taxonomy" id="1542737"/>
    <lineage>
        <taxon>Bacteria</taxon>
        <taxon>Bacillati</taxon>
        <taxon>Actinomycetota</taxon>
        <taxon>Actinomycetes</taxon>
        <taxon>Propionibacteriales</taxon>
        <taxon>Nocardioidaceae</taxon>
        <taxon>Nocardioides</taxon>
    </lineage>
</organism>
<dbReference type="Proteomes" id="UP000277094">
    <property type="component" value="Unassembled WGS sequence"/>
</dbReference>
<dbReference type="EMBL" id="RJSG01000002">
    <property type="protein sequence ID" value="RNL78450.1"/>
    <property type="molecule type" value="Genomic_DNA"/>
</dbReference>
<sequence>MGDDEDLTSTIEEQLAEESRDDPQTQPSSEETQPLSAQDLKDPAVEPHSEDEIAEENAESALDQPSDDVS</sequence>
<gene>
    <name evidence="2" type="ORF">EFL95_04955</name>
</gene>
<reference evidence="2 3" key="1">
    <citation type="submission" date="2018-11" db="EMBL/GenBank/DDBJ databases">
        <authorList>
            <person name="Li F."/>
        </authorList>
    </citation>
    <scope>NUCLEOTIDE SEQUENCE [LARGE SCALE GENOMIC DNA]</scope>
    <source>
        <strain evidence="2 3">KIS18-7</strain>
    </source>
</reference>
<proteinExistence type="predicted"/>
<accession>A0A3N0DS56</accession>
<comment type="caution">
    <text evidence="2">The sequence shown here is derived from an EMBL/GenBank/DDBJ whole genome shotgun (WGS) entry which is preliminary data.</text>
</comment>
<feature type="region of interest" description="Disordered" evidence="1">
    <location>
        <begin position="1"/>
        <end position="70"/>
    </location>
</feature>
<feature type="compositionally biased region" description="Polar residues" evidence="1">
    <location>
        <begin position="24"/>
        <end position="36"/>
    </location>
</feature>
<dbReference type="AlphaFoldDB" id="A0A3N0DS56"/>
<dbReference type="RefSeq" id="WP_123232949.1">
    <property type="nucleotide sequence ID" value="NZ_RJSG01000002.1"/>
</dbReference>